<dbReference type="EMBL" id="JAPFFF010000058">
    <property type="protein sequence ID" value="KAK8837851.1"/>
    <property type="molecule type" value="Genomic_DNA"/>
</dbReference>
<keyword evidence="1" id="KW-0808">Transferase</keyword>
<dbReference type="Proteomes" id="UP001470230">
    <property type="component" value="Unassembled WGS sequence"/>
</dbReference>
<accession>A0ABR2GLW7</accession>
<feature type="domain" description="N-acetyltransferase" evidence="3">
    <location>
        <begin position="10"/>
        <end position="168"/>
    </location>
</feature>
<dbReference type="PANTHER" id="PTHR10545:SF29">
    <property type="entry name" value="GH14572P-RELATED"/>
    <property type="match status" value="1"/>
</dbReference>
<dbReference type="EMBL" id="JAPFFF010000363">
    <property type="protein sequence ID" value="KAK8834588.1"/>
    <property type="molecule type" value="Genomic_DNA"/>
</dbReference>
<dbReference type="Pfam" id="PF13508">
    <property type="entry name" value="Acetyltransf_7"/>
    <property type="match status" value="1"/>
</dbReference>
<dbReference type="PANTHER" id="PTHR10545">
    <property type="entry name" value="DIAMINE N-ACETYLTRANSFERASE"/>
    <property type="match status" value="1"/>
</dbReference>
<evidence type="ECO:0000313" key="5">
    <source>
        <dbReference type="EMBL" id="KAK8837851.1"/>
    </source>
</evidence>
<organism evidence="4 6">
    <name type="scientific">Tritrichomonas musculus</name>
    <dbReference type="NCBI Taxonomy" id="1915356"/>
    <lineage>
        <taxon>Eukaryota</taxon>
        <taxon>Metamonada</taxon>
        <taxon>Parabasalia</taxon>
        <taxon>Tritrichomonadida</taxon>
        <taxon>Tritrichomonadidae</taxon>
        <taxon>Tritrichomonas</taxon>
    </lineage>
</organism>
<dbReference type="Gene3D" id="3.40.630.30">
    <property type="match status" value="1"/>
</dbReference>
<dbReference type="CDD" id="cd04301">
    <property type="entry name" value="NAT_SF"/>
    <property type="match status" value="1"/>
</dbReference>
<dbReference type="SUPFAM" id="SSF55729">
    <property type="entry name" value="Acyl-CoA N-acyltransferases (Nat)"/>
    <property type="match status" value="1"/>
</dbReference>
<sequence length="168" mass="19023">MLSKIWKRGLTVRKAVPSDSDFIIKCVKKMIQVIDGTKELPIIEGIDESCHKIMQDPVHYPIFIAEKKENNEIVKLGAAISNTQILLAIGGPYLYVQEMYVDDKARGKGVGAALLNHVEKYAKENGYKMVELTQPDASSKYHEERTKFYARQGYNISGISRSKEFIQI</sequence>
<gene>
    <name evidence="4" type="ORF">M9Y10_027273</name>
    <name evidence="5" type="ORF">M9Y10_036389</name>
</gene>
<evidence type="ECO:0000313" key="6">
    <source>
        <dbReference type="Proteomes" id="UP001470230"/>
    </source>
</evidence>
<keyword evidence="2" id="KW-0012">Acyltransferase</keyword>
<dbReference type="InterPro" id="IPR000182">
    <property type="entry name" value="GNAT_dom"/>
</dbReference>
<reference evidence="4 6" key="1">
    <citation type="submission" date="2024-04" db="EMBL/GenBank/DDBJ databases">
        <title>Tritrichomonas musculus Genome.</title>
        <authorList>
            <person name="Alves-Ferreira E."/>
            <person name="Grigg M."/>
            <person name="Lorenzi H."/>
            <person name="Galac M."/>
        </authorList>
    </citation>
    <scope>NUCLEOTIDE SEQUENCE [LARGE SCALE GENOMIC DNA]</scope>
    <source>
        <strain evidence="4 6">EAF2021</strain>
    </source>
</reference>
<dbReference type="InterPro" id="IPR051016">
    <property type="entry name" value="Diverse_Substrate_AcTransf"/>
</dbReference>
<dbReference type="PROSITE" id="PS51186">
    <property type="entry name" value="GNAT"/>
    <property type="match status" value="1"/>
</dbReference>
<protein>
    <recommendedName>
        <fullName evidence="3">N-acetyltransferase domain-containing protein</fullName>
    </recommendedName>
</protein>
<keyword evidence="6" id="KW-1185">Reference proteome</keyword>
<evidence type="ECO:0000256" key="2">
    <source>
        <dbReference type="ARBA" id="ARBA00023315"/>
    </source>
</evidence>
<evidence type="ECO:0000256" key="1">
    <source>
        <dbReference type="ARBA" id="ARBA00022679"/>
    </source>
</evidence>
<name>A0ABR2GLW7_9EUKA</name>
<dbReference type="InterPro" id="IPR016181">
    <property type="entry name" value="Acyl_CoA_acyltransferase"/>
</dbReference>
<evidence type="ECO:0000313" key="4">
    <source>
        <dbReference type="EMBL" id="KAK8834588.1"/>
    </source>
</evidence>
<evidence type="ECO:0000259" key="3">
    <source>
        <dbReference type="PROSITE" id="PS51186"/>
    </source>
</evidence>
<proteinExistence type="predicted"/>
<comment type="caution">
    <text evidence="4">The sequence shown here is derived from an EMBL/GenBank/DDBJ whole genome shotgun (WGS) entry which is preliminary data.</text>
</comment>